<evidence type="ECO:0000313" key="2">
    <source>
        <dbReference type="Proteomes" id="UP000001175"/>
    </source>
</evidence>
<dbReference type="Proteomes" id="UP000001175">
    <property type="component" value="Chromosome"/>
</dbReference>
<evidence type="ECO:0000313" key="1">
    <source>
        <dbReference type="EMBL" id="BAD79312.1"/>
    </source>
</evidence>
<evidence type="ECO:0008006" key="3">
    <source>
        <dbReference type="Google" id="ProtNLM"/>
    </source>
</evidence>
<dbReference type="InterPro" id="IPR021373">
    <property type="entry name" value="DUF2993"/>
</dbReference>
<dbReference type="EMBL" id="AP008231">
    <property type="protein sequence ID" value="BAD79312.1"/>
    <property type="molecule type" value="Genomic_DNA"/>
</dbReference>
<gene>
    <name evidence="1" type="ordered locus">syc1122_c</name>
</gene>
<reference evidence="1 2" key="1">
    <citation type="journal article" date="2007" name="Photosyn. Res.">
        <title>Complete nucleotide sequence of the freshwater unicellular cyanobacterium Synechococcus elongatus PCC 6301 chromosome: gene content and organization.</title>
        <authorList>
            <person name="Sugita C."/>
            <person name="Ogata K."/>
            <person name="Shikata M."/>
            <person name="Jikuya H."/>
            <person name="Takano J."/>
            <person name="Furumichi M."/>
            <person name="Kanehisa M."/>
            <person name="Omata T."/>
            <person name="Sugiura M."/>
            <person name="Sugita M."/>
        </authorList>
    </citation>
    <scope>NUCLEOTIDE SEQUENCE [LARGE SCALE GENOMIC DNA]</scope>
    <source>
        <strain evidence="2">ATCC 27144 / PCC 6301 / SAUG 1402/1</strain>
    </source>
</reference>
<accession>A0A0H3K8K5</accession>
<dbReference type="eggNOG" id="ENOG502ZC76">
    <property type="taxonomic scope" value="Bacteria"/>
</dbReference>
<protein>
    <recommendedName>
        <fullName evidence="3">DUF2993 domain-containing protein</fullName>
    </recommendedName>
</protein>
<organism evidence="1 2">
    <name type="scientific">Synechococcus sp. (strain ATCC 27144 / PCC 6301 / SAUG 1402/1)</name>
    <name type="common">Anacystis nidulans</name>
    <dbReference type="NCBI Taxonomy" id="269084"/>
    <lineage>
        <taxon>Bacteria</taxon>
        <taxon>Bacillati</taxon>
        <taxon>Cyanobacteriota</taxon>
        <taxon>Cyanophyceae</taxon>
        <taxon>Synechococcales</taxon>
        <taxon>Synechococcaceae</taxon>
        <taxon>Synechococcus</taxon>
    </lineage>
</organism>
<dbReference type="Pfam" id="PF11209">
    <property type="entry name" value="LmeA"/>
    <property type="match status" value="1"/>
</dbReference>
<proteinExistence type="predicted"/>
<dbReference type="AlphaFoldDB" id="A0A0H3K8K5"/>
<dbReference type="KEGG" id="syc:syc1122_c"/>
<sequence length="227" mass="24642">MMGTAPGIIGRVLAPAIKLWLHSQATIAQLDLTIGGSSRQLLGGTIPEVAIAAQGIVYQGLCLERMSLLGSEIRVNLPQMVRGQAFQLLQEIRIAAEVQLLEANFNDSLSSELWQQAIWQILADYWQQLGLSVEQLATQLQFRLRSDRLHLLITPDTELSLGLALVDPQTLRLHSPQWQSATQPAPDLSGLEAYAIALGEDVSIASLVISDGKVDLTGEFRVLATAA</sequence>
<name>A0A0H3K8K5_SYNP6</name>